<dbReference type="CDD" id="cd06223">
    <property type="entry name" value="PRTases_typeI"/>
    <property type="match status" value="1"/>
</dbReference>
<dbReference type="InterPro" id="IPR029057">
    <property type="entry name" value="PRTase-like"/>
</dbReference>
<dbReference type="PANTHER" id="PTHR47505">
    <property type="entry name" value="DNA UTILIZATION PROTEIN YHGH"/>
    <property type="match status" value="1"/>
</dbReference>
<dbReference type="AlphaFoldDB" id="A0A2K8SZT2"/>
<name>A0A2K8SZT2_9NOSO</name>
<dbReference type="Proteomes" id="UP000232003">
    <property type="component" value="Chromosome"/>
</dbReference>
<evidence type="ECO:0000313" key="3">
    <source>
        <dbReference type="Proteomes" id="UP000232003"/>
    </source>
</evidence>
<proteinExistence type="inferred from homology"/>
<dbReference type="Gene3D" id="3.40.50.2020">
    <property type="match status" value="1"/>
</dbReference>
<evidence type="ECO:0000313" key="2">
    <source>
        <dbReference type="EMBL" id="AUB40957.1"/>
    </source>
</evidence>
<comment type="similarity">
    <text evidence="1">Belongs to the ComF/GntX family.</text>
</comment>
<sequence length="225" mass="25053">MHTWIKNLTGLLNLFLQSHCPLCQRATSQEFCHNCTRQLQKCQRQDPISLWQEPIPVFGWGEYGGPVKRAIAAMKYENQPQIARPLGHWLGEAWLLNSPSRDSRPVVVPIPLHPSKQKQRKYNQAALIAQSFCEITGLKLKLNGLARVRETEAQFGLSVSKREKNLANAFAVGQEFSDRPPNVPVLLVDDIYTTGATARSAVQTLRQYGIVVLGLVAVATAVKDG</sequence>
<dbReference type="EMBL" id="CP024785">
    <property type="protein sequence ID" value="AUB40957.1"/>
    <property type="molecule type" value="Genomic_DNA"/>
</dbReference>
<evidence type="ECO:0000256" key="1">
    <source>
        <dbReference type="ARBA" id="ARBA00008007"/>
    </source>
</evidence>
<dbReference type="GO" id="GO:0016757">
    <property type="term" value="F:glycosyltransferase activity"/>
    <property type="evidence" value="ECO:0007669"/>
    <property type="project" value="UniProtKB-KW"/>
</dbReference>
<reference evidence="2 3" key="1">
    <citation type="submission" date="2017-11" db="EMBL/GenBank/DDBJ databases">
        <title>Complete genome of a free-living desiccation-tolerant cyanobacterium and its photosynthetic adaptation to extreme terrestrial habitat.</title>
        <authorList>
            <person name="Shang J."/>
        </authorList>
    </citation>
    <scope>NUCLEOTIDE SEQUENCE [LARGE SCALE GENOMIC DNA]</scope>
    <source>
        <strain evidence="2 3">CCNUN1</strain>
    </source>
</reference>
<dbReference type="KEGG" id="nfl:COO91_06993"/>
<dbReference type="SUPFAM" id="SSF53271">
    <property type="entry name" value="PRTase-like"/>
    <property type="match status" value="1"/>
</dbReference>
<protein>
    <submittedName>
        <fullName evidence="2">Putative amidophosphoribosyltransferases</fullName>
    </submittedName>
</protein>
<dbReference type="OrthoDB" id="9779910at2"/>
<dbReference type="InterPro" id="IPR000836">
    <property type="entry name" value="PRTase_dom"/>
</dbReference>
<keyword evidence="3" id="KW-1185">Reference proteome</keyword>
<gene>
    <name evidence="2" type="ORF">COO91_06993</name>
</gene>
<dbReference type="InterPro" id="IPR051910">
    <property type="entry name" value="ComF/GntX_DNA_util-trans"/>
</dbReference>
<organism evidence="2 3">
    <name type="scientific">Nostoc flagelliforme CCNUN1</name>
    <dbReference type="NCBI Taxonomy" id="2038116"/>
    <lineage>
        <taxon>Bacteria</taxon>
        <taxon>Bacillati</taxon>
        <taxon>Cyanobacteriota</taxon>
        <taxon>Cyanophyceae</taxon>
        <taxon>Nostocales</taxon>
        <taxon>Nostocaceae</taxon>
        <taxon>Nostoc</taxon>
    </lineage>
</organism>
<keyword evidence="2" id="KW-0328">Glycosyltransferase</keyword>
<dbReference type="RefSeq" id="WP_100901512.1">
    <property type="nucleotide sequence ID" value="NZ_CAWNNC010000001.1"/>
</dbReference>
<dbReference type="PANTHER" id="PTHR47505:SF1">
    <property type="entry name" value="DNA UTILIZATION PROTEIN YHGH"/>
    <property type="match status" value="1"/>
</dbReference>
<accession>A0A2K8SZT2</accession>
<keyword evidence="2" id="KW-0808">Transferase</keyword>